<dbReference type="Gene3D" id="2.170.270.10">
    <property type="entry name" value="SET domain"/>
    <property type="match status" value="2"/>
</dbReference>
<keyword evidence="3" id="KW-0812">Transmembrane</keyword>
<accession>A0AAF0XL98</accession>
<evidence type="ECO:0000256" key="1">
    <source>
        <dbReference type="ARBA" id="ARBA00023015"/>
    </source>
</evidence>
<name>A0AAF0XL98_DAUCS</name>
<proteinExistence type="predicted"/>
<keyword evidence="3" id="KW-1133">Transmembrane helix</keyword>
<dbReference type="GO" id="GO:0005634">
    <property type="term" value="C:nucleus"/>
    <property type="evidence" value="ECO:0007669"/>
    <property type="project" value="TreeGrafter"/>
</dbReference>
<dbReference type="PANTHER" id="PTHR45747:SF4">
    <property type="entry name" value="HISTONE-LYSINE N-METHYLTRANSFERASE E(Z)"/>
    <property type="match status" value="1"/>
</dbReference>
<dbReference type="Proteomes" id="UP000077755">
    <property type="component" value="Chromosome 7"/>
</dbReference>
<protein>
    <recommendedName>
        <fullName evidence="6">CXC domain-containing protein</fullName>
    </recommendedName>
</protein>
<organism evidence="4 5">
    <name type="scientific">Daucus carota subsp. sativus</name>
    <name type="common">Carrot</name>
    <dbReference type="NCBI Taxonomy" id="79200"/>
    <lineage>
        <taxon>Eukaryota</taxon>
        <taxon>Viridiplantae</taxon>
        <taxon>Streptophyta</taxon>
        <taxon>Embryophyta</taxon>
        <taxon>Tracheophyta</taxon>
        <taxon>Spermatophyta</taxon>
        <taxon>Magnoliopsida</taxon>
        <taxon>eudicotyledons</taxon>
        <taxon>Gunneridae</taxon>
        <taxon>Pentapetalae</taxon>
        <taxon>asterids</taxon>
        <taxon>campanulids</taxon>
        <taxon>Apiales</taxon>
        <taxon>Apiaceae</taxon>
        <taxon>Apioideae</taxon>
        <taxon>Scandiceae</taxon>
        <taxon>Daucinae</taxon>
        <taxon>Daucus</taxon>
        <taxon>Daucus sect. Daucus</taxon>
    </lineage>
</organism>
<evidence type="ECO:0008006" key="6">
    <source>
        <dbReference type="Google" id="ProtNLM"/>
    </source>
</evidence>
<gene>
    <name evidence="4" type="ORF">DCAR_0729585</name>
</gene>
<keyword evidence="2" id="KW-0804">Transcription</keyword>
<dbReference type="GO" id="GO:0046976">
    <property type="term" value="F:histone H3K27 methyltransferase activity"/>
    <property type="evidence" value="ECO:0007669"/>
    <property type="project" value="TreeGrafter"/>
</dbReference>
<dbReference type="InterPro" id="IPR046341">
    <property type="entry name" value="SET_dom_sf"/>
</dbReference>
<sequence>MSSSITVQVSSSILKAKHMIHNFYGLLLLTILQLCFIGTQVEEKSEHVHKKGEGRLLFTKKSSDNSSVKKVELNHHYDPCGCKSSCGGEDCLCFLNRTYCEKYCGECDPDVCLNCFVSCGDGTCGAPPPKETSYNCMNMKLFQNQHQKVLIGESCVSGWGAFLMYVIDAYGMGSNLRFANHSPRPNCYVKVRNFSF</sequence>
<dbReference type="GO" id="GO:0003682">
    <property type="term" value="F:chromatin binding"/>
    <property type="evidence" value="ECO:0007669"/>
    <property type="project" value="TreeGrafter"/>
</dbReference>
<reference evidence="4" key="1">
    <citation type="journal article" date="2016" name="Nat. Genet.">
        <title>A high-quality carrot genome assembly provides new insights into carotenoid accumulation and asterid genome evolution.</title>
        <authorList>
            <person name="Iorizzo M."/>
            <person name="Ellison S."/>
            <person name="Senalik D."/>
            <person name="Zeng P."/>
            <person name="Satapoomin P."/>
            <person name="Huang J."/>
            <person name="Bowman M."/>
            <person name="Iovene M."/>
            <person name="Sanseverino W."/>
            <person name="Cavagnaro P."/>
            <person name="Yildiz M."/>
            <person name="Macko-Podgorni A."/>
            <person name="Moranska E."/>
            <person name="Grzebelus E."/>
            <person name="Grzebelus D."/>
            <person name="Ashrafi H."/>
            <person name="Zheng Z."/>
            <person name="Cheng S."/>
            <person name="Spooner D."/>
            <person name="Van Deynze A."/>
            <person name="Simon P."/>
        </authorList>
    </citation>
    <scope>NUCLEOTIDE SEQUENCE</scope>
    <source>
        <tissue evidence="4">Leaf</tissue>
    </source>
</reference>
<keyword evidence="3" id="KW-0472">Membrane</keyword>
<feature type="transmembrane region" description="Helical" evidence="3">
    <location>
        <begin position="20"/>
        <end position="41"/>
    </location>
</feature>
<dbReference type="AlphaFoldDB" id="A0AAF0XL98"/>
<keyword evidence="5" id="KW-1185">Reference proteome</keyword>
<reference evidence="4" key="2">
    <citation type="submission" date="2022-03" db="EMBL/GenBank/DDBJ databases">
        <title>Draft title - Genomic analysis of global carrot germplasm unveils the trajectory of domestication and the origin of high carotenoid orange carrot.</title>
        <authorList>
            <person name="Iorizzo M."/>
            <person name="Ellison S."/>
            <person name="Senalik D."/>
            <person name="Macko-Podgorni A."/>
            <person name="Grzebelus D."/>
            <person name="Bostan H."/>
            <person name="Rolling W."/>
            <person name="Curaba J."/>
            <person name="Simon P."/>
        </authorList>
    </citation>
    <scope>NUCLEOTIDE SEQUENCE</scope>
    <source>
        <tissue evidence="4">Leaf</tissue>
    </source>
</reference>
<dbReference type="InterPro" id="IPR045318">
    <property type="entry name" value="EZH1/2-like"/>
</dbReference>
<dbReference type="PANTHER" id="PTHR45747">
    <property type="entry name" value="HISTONE-LYSINE N-METHYLTRANSFERASE E(Z)"/>
    <property type="match status" value="1"/>
</dbReference>
<evidence type="ECO:0000256" key="3">
    <source>
        <dbReference type="SAM" id="Phobius"/>
    </source>
</evidence>
<keyword evidence="1" id="KW-0805">Transcription regulation</keyword>
<dbReference type="EMBL" id="CP093349">
    <property type="protein sequence ID" value="WOH10123.1"/>
    <property type="molecule type" value="Genomic_DNA"/>
</dbReference>
<evidence type="ECO:0000313" key="5">
    <source>
        <dbReference type="Proteomes" id="UP000077755"/>
    </source>
</evidence>
<dbReference type="SUPFAM" id="SSF82199">
    <property type="entry name" value="SET domain"/>
    <property type="match status" value="1"/>
</dbReference>
<evidence type="ECO:0000313" key="4">
    <source>
        <dbReference type="EMBL" id="WOH10123.1"/>
    </source>
</evidence>
<dbReference type="GO" id="GO:0031507">
    <property type="term" value="P:heterochromatin formation"/>
    <property type="evidence" value="ECO:0007669"/>
    <property type="project" value="TreeGrafter"/>
</dbReference>
<evidence type="ECO:0000256" key="2">
    <source>
        <dbReference type="ARBA" id="ARBA00023163"/>
    </source>
</evidence>